<name>S3DD53_GLAL2</name>
<dbReference type="OrthoDB" id="416217at2759"/>
<feature type="domain" description="C2H2-type" evidence="1">
    <location>
        <begin position="96"/>
        <end position="119"/>
    </location>
</feature>
<reference evidence="2 3" key="1">
    <citation type="journal article" date="2013" name="BMC Genomics">
        <title>Genomics-driven discovery of the pneumocandin biosynthetic gene cluster in the fungus Glarea lozoyensis.</title>
        <authorList>
            <person name="Chen L."/>
            <person name="Yue Q."/>
            <person name="Zhang X."/>
            <person name="Xiang M."/>
            <person name="Wang C."/>
            <person name="Li S."/>
            <person name="Che Y."/>
            <person name="Ortiz-Lopez F.J."/>
            <person name="Bills G.F."/>
            <person name="Liu X."/>
            <person name="An Z."/>
        </authorList>
    </citation>
    <scope>NUCLEOTIDE SEQUENCE [LARGE SCALE GENOMIC DNA]</scope>
    <source>
        <strain evidence="3">ATCC 20868 / MF5171</strain>
    </source>
</reference>
<dbReference type="InterPro" id="IPR053157">
    <property type="entry name" value="Sterol_Uptake_Regulator"/>
</dbReference>
<dbReference type="KEGG" id="glz:GLAREA_10729"/>
<evidence type="ECO:0000313" key="2">
    <source>
        <dbReference type="EMBL" id="EPE35034.1"/>
    </source>
</evidence>
<organism evidence="2 3">
    <name type="scientific">Glarea lozoyensis (strain ATCC 20868 / MF5171)</name>
    <dbReference type="NCBI Taxonomy" id="1116229"/>
    <lineage>
        <taxon>Eukaryota</taxon>
        <taxon>Fungi</taxon>
        <taxon>Dikarya</taxon>
        <taxon>Ascomycota</taxon>
        <taxon>Pezizomycotina</taxon>
        <taxon>Leotiomycetes</taxon>
        <taxon>Helotiales</taxon>
        <taxon>Helotiaceae</taxon>
        <taxon>Glarea</taxon>
    </lineage>
</organism>
<sequence length="492" mass="56212">MLDAEQQLVVCSPEPKDLLRYLATYQVVVCTACSYAIQPNAIARHLKEIHLLQRAARRPYMDHASKLQLADPFHVLRLEPVEFPVPLLPVYDGFSCTYQECGHLCITEKRMKAHWSSTHGRQGQPSVDFKYASLQTFFKGNLLRYFTGGPAIPKPKPVAEETFKLRSQRTHEIGHCGLPLPPLVAKSYNWANELEESDLFLISHYMTSTYLSISSAEDTLEMWRTNVPRLAQQHSFVLHAILACTALHLAYLNPSGREEMIIKARIHQAKAMPLFRAAIAEVDSKNCHAVLIYTHLLVINSFASEEQDEKLFLGDTEDEETLPSWLFFLRTGCSMLCGVWDGIAEGPAKPLAAAWETPIDTTAFAFEPYVDYFLAVPQEEWLDSERTCYIEAANELARAFSCMNALGNRITTWDAMRIWPMRKSLEYIELLRAWHPGALILLAHFCLILEKLDGYWYFKGRSQRVLSTVAKRLEGRWHRYIEWPLTGVAPLF</sequence>
<dbReference type="PANTHER" id="PTHR47784">
    <property type="entry name" value="STEROL UPTAKE CONTROL PROTEIN 2"/>
    <property type="match status" value="1"/>
</dbReference>
<dbReference type="PROSITE" id="PS00028">
    <property type="entry name" value="ZINC_FINGER_C2H2_1"/>
    <property type="match status" value="1"/>
</dbReference>
<dbReference type="PANTHER" id="PTHR47784:SF5">
    <property type="entry name" value="STEROL UPTAKE CONTROL PROTEIN 2"/>
    <property type="match status" value="1"/>
</dbReference>
<dbReference type="Proteomes" id="UP000016922">
    <property type="component" value="Unassembled WGS sequence"/>
</dbReference>
<dbReference type="GO" id="GO:0001228">
    <property type="term" value="F:DNA-binding transcription activator activity, RNA polymerase II-specific"/>
    <property type="evidence" value="ECO:0007669"/>
    <property type="project" value="TreeGrafter"/>
</dbReference>
<proteinExistence type="predicted"/>
<dbReference type="GeneID" id="19469775"/>
<dbReference type="eggNOG" id="ENOG502SJJF">
    <property type="taxonomic scope" value="Eukaryota"/>
</dbReference>
<dbReference type="AlphaFoldDB" id="S3DD53"/>
<dbReference type="InterPro" id="IPR022698">
    <property type="entry name" value="OrsD"/>
</dbReference>
<dbReference type="Pfam" id="PF11951">
    <property type="entry name" value="Fungal_trans_2"/>
    <property type="match status" value="1"/>
</dbReference>
<dbReference type="RefSeq" id="XP_008078021.1">
    <property type="nucleotide sequence ID" value="XM_008079830.1"/>
</dbReference>
<dbReference type="OMA" id="SMLCPVW"/>
<evidence type="ECO:0000313" key="3">
    <source>
        <dbReference type="Proteomes" id="UP000016922"/>
    </source>
</evidence>
<gene>
    <name evidence="2" type="ORF">GLAREA_10729</name>
</gene>
<evidence type="ECO:0000259" key="1">
    <source>
        <dbReference type="PROSITE" id="PS00028"/>
    </source>
</evidence>
<dbReference type="InterPro" id="IPR021858">
    <property type="entry name" value="Fun_TF"/>
</dbReference>
<dbReference type="InterPro" id="IPR013087">
    <property type="entry name" value="Znf_C2H2_type"/>
</dbReference>
<dbReference type="Pfam" id="PF12013">
    <property type="entry name" value="OrsD"/>
    <property type="match status" value="1"/>
</dbReference>
<dbReference type="HOGENOM" id="CLU_024934_8_0_1"/>
<accession>S3DD53</accession>
<keyword evidence="3" id="KW-1185">Reference proteome</keyword>
<protein>
    <recommendedName>
        <fullName evidence="1">C2H2-type domain-containing protein</fullName>
    </recommendedName>
</protein>
<dbReference type="EMBL" id="KE145355">
    <property type="protein sequence ID" value="EPE35034.1"/>
    <property type="molecule type" value="Genomic_DNA"/>
</dbReference>